<accession>A0A1Z5KSW9</accession>
<organism evidence="3 4">
    <name type="scientific">Fistulifera solaris</name>
    <name type="common">Oleaginous diatom</name>
    <dbReference type="NCBI Taxonomy" id="1519565"/>
    <lineage>
        <taxon>Eukaryota</taxon>
        <taxon>Sar</taxon>
        <taxon>Stramenopiles</taxon>
        <taxon>Ochrophyta</taxon>
        <taxon>Bacillariophyta</taxon>
        <taxon>Bacillariophyceae</taxon>
        <taxon>Bacillariophycidae</taxon>
        <taxon>Naviculales</taxon>
        <taxon>Naviculaceae</taxon>
        <taxon>Fistulifera</taxon>
    </lineage>
</organism>
<name>A0A1Z5KSW9_FISSO</name>
<dbReference type="InParanoid" id="A0A1Z5KSW9"/>
<dbReference type="OrthoDB" id="47272at2759"/>
<keyword evidence="1" id="KW-0175">Coiled coil</keyword>
<keyword evidence="4" id="KW-1185">Reference proteome</keyword>
<gene>
    <name evidence="3" type="ORF">FisN_16Hh171</name>
</gene>
<evidence type="ECO:0000256" key="1">
    <source>
        <dbReference type="SAM" id="Coils"/>
    </source>
</evidence>
<dbReference type="AlphaFoldDB" id="A0A1Z5KSW9"/>
<evidence type="ECO:0000313" key="4">
    <source>
        <dbReference type="Proteomes" id="UP000198406"/>
    </source>
</evidence>
<dbReference type="PANTHER" id="PTHR35213">
    <property type="entry name" value="RING-TYPE DOMAIN-CONTAINING PROTEIN-RELATED"/>
    <property type="match status" value="1"/>
</dbReference>
<reference evidence="3 4" key="1">
    <citation type="journal article" date="2015" name="Plant Cell">
        <title>Oil accumulation by the oleaginous diatom Fistulifera solaris as revealed by the genome and transcriptome.</title>
        <authorList>
            <person name="Tanaka T."/>
            <person name="Maeda Y."/>
            <person name="Veluchamy A."/>
            <person name="Tanaka M."/>
            <person name="Abida H."/>
            <person name="Marechal E."/>
            <person name="Bowler C."/>
            <person name="Muto M."/>
            <person name="Sunaga Y."/>
            <person name="Tanaka M."/>
            <person name="Yoshino T."/>
            <person name="Taniguchi T."/>
            <person name="Fukuda Y."/>
            <person name="Nemoto M."/>
            <person name="Matsumoto M."/>
            <person name="Wong P.S."/>
            <person name="Aburatani S."/>
            <person name="Fujibuchi W."/>
        </authorList>
    </citation>
    <scope>NUCLEOTIDE SEQUENCE [LARGE SCALE GENOMIC DNA]</scope>
    <source>
        <strain evidence="3 4">JPCC DA0580</strain>
    </source>
</reference>
<proteinExistence type="predicted"/>
<evidence type="ECO:0000256" key="2">
    <source>
        <dbReference type="SAM" id="MobiDB-lite"/>
    </source>
</evidence>
<dbReference type="EMBL" id="BDSP01000289">
    <property type="protein sequence ID" value="GAX29389.1"/>
    <property type="molecule type" value="Genomic_DNA"/>
</dbReference>
<feature type="region of interest" description="Disordered" evidence="2">
    <location>
        <begin position="759"/>
        <end position="782"/>
    </location>
</feature>
<sequence length="782" mass="87425">MAEVCGICRCAGSDLSVVGCGCTLHVRCLPLAMLAEFEPLHGFVATKSQLNLCPCCQNSFIDQLKLLPLGLDDLDKAVELQKKAGDPSLDAQDQHFQEIEAEASYVHLSRGGGSVSASLNQNNHQRTGRWTNEEIAYTDYLVDAFDQGKLPVAQGVRLNDFLGDMLMCKGSRLTKKMKNAKLSSRSYELSPAIGDEKFVGVDTQLLSKLEDDFLKSISCEARRLELRFHTTKAWRTHFSNFCLQLSSSLLEADEWVTSLERMEQRAAQAEEAIRKARRLRMGIALKTDVRSAQQGVFFNGMAAPIREKSVSITKHMNTTRASLTQQPDMIQSSLAQDSTNSITSSDDGDADFISNILDYQPSKQATNAADDFASLFDEFAGQPWSESSSKETKSSSTCAVTFVEELLSFIEQENLPFEHVDLWVPSFAEGNGPGNEMRLYHGGQGTRGDLDASLYYRMCEYGEYSTRFSFAVGHGLPGRVYSTDMPSWERHIHEQDPKIFERAGGARMYGVKTGFGVPVLSKSIGRIVVVFYSVHDIPQDLQMMERIVAALSKYSPTPKWKLVVEMGDSKPVPTQSSNRLLHYEHNVAKKSKEVPHSVSVASIVDQQEKLAPASICMEETHEEEQHIASLLGQHMPMSQLAPGDGSNDMTMLPYFMSLRLLLLRAPNRRSIQEMEKVDTIIKSYRGYLQGERKEKQIVDLLVQDWRFLSQTEEVPKARYLEPSYQSHVMDNSSTTMVTSAGIPTRQPQALPFVLPPNQDQNASIFGQDFKKRRVSSSEENSF</sequence>
<protein>
    <submittedName>
        <fullName evidence="3">Uncharacterized protein</fullName>
    </submittedName>
</protein>
<dbReference type="Proteomes" id="UP000198406">
    <property type="component" value="Unassembled WGS sequence"/>
</dbReference>
<feature type="coiled-coil region" evidence="1">
    <location>
        <begin position="252"/>
        <end position="279"/>
    </location>
</feature>
<evidence type="ECO:0000313" key="3">
    <source>
        <dbReference type="EMBL" id="GAX29389.1"/>
    </source>
</evidence>
<dbReference type="PANTHER" id="PTHR35213:SF3">
    <property type="entry name" value="MYB-LIKE DOMAIN-CONTAINING PROTEIN"/>
    <property type="match status" value="1"/>
</dbReference>
<comment type="caution">
    <text evidence="3">The sequence shown here is derived from an EMBL/GenBank/DDBJ whole genome shotgun (WGS) entry which is preliminary data.</text>
</comment>